<proteinExistence type="predicted"/>
<dbReference type="AlphaFoldDB" id="A0A967AUS4"/>
<evidence type="ECO:0000313" key="3">
    <source>
        <dbReference type="Proteomes" id="UP000707206"/>
    </source>
</evidence>
<evidence type="ECO:0000256" key="1">
    <source>
        <dbReference type="SAM" id="SignalP"/>
    </source>
</evidence>
<dbReference type="Gene3D" id="2.60.120.1140">
    <property type="entry name" value="Protein of unknown function DUF192"/>
    <property type="match status" value="1"/>
</dbReference>
<protein>
    <submittedName>
        <fullName evidence="2">DUF192 domain-containing protein</fullName>
    </submittedName>
</protein>
<dbReference type="PANTHER" id="PTHR37953:SF1">
    <property type="entry name" value="UPF0127 PROTEIN MJ1496"/>
    <property type="match status" value="1"/>
</dbReference>
<keyword evidence="1" id="KW-0732">Signal</keyword>
<dbReference type="Pfam" id="PF02643">
    <property type="entry name" value="DUF192"/>
    <property type="match status" value="1"/>
</dbReference>
<sequence>MIRILKFSTLLLLGCFLFVSCKDEPKKTIKTEEVVFKKEGELSIFKQRTDSLITTLDIEIADNDYETQTGLMYRSGMEKNQGMLFVFEGEAMHAFYMKNTEFPLDLLFIKEDLTLASFQENAQPFDEKGLSSKVPVKYVLEVNAGLVRQWGLEIGDRIEYRKR</sequence>
<name>A0A967AUS4_9FLAO</name>
<dbReference type="RefSeq" id="WP_152572491.1">
    <property type="nucleotide sequence ID" value="NZ_VIKU02000001.1"/>
</dbReference>
<gene>
    <name evidence="2" type="ORF">FK220_001380</name>
</gene>
<keyword evidence="3" id="KW-1185">Reference proteome</keyword>
<dbReference type="Proteomes" id="UP000707206">
    <property type="component" value="Unassembled WGS sequence"/>
</dbReference>
<feature type="signal peptide" evidence="1">
    <location>
        <begin position="1"/>
        <end position="21"/>
    </location>
</feature>
<accession>A0A967AUS4</accession>
<reference evidence="2" key="1">
    <citation type="submission" date="2019-07" db="EMBL/GenBank/DDBJ databases">
        <authorList>
            <person name="De-Chao Zhang Q."/>
        </authorList>
    </citation>
    <scope>NUCLEOTIDE SEQUENCE</scope>
    <source>
        <strain evidence="2">TP-CH-4</strain>
    </source>
</reference>
<dbReference type="PANTHER" id="PTHR37953">
    <property type="entry name" value="UPF0127 PROTEIN MJ1496"/>
    <property type="match status" value="1"/>
</dbReference>
<dbReference type="InterPro" id="IPR038695">
    <property type="entry name" value="Saro_0823-like_sf"/>
</dbReference>
<dbReference type="PROSITE" id="PS51257">
    <property type="entry name" value="PROKAR_LIPOPROTEIN"/>
    <property type="match status" value="1"/>
</dbReference>
<organism evidence="2 3">
    <name type="scientific">Pelagihabitans pacificus</name>
    <dbReference type="NCBI Taxonomy" id="2696054"/>
    <lineage>
        <taxon>Bacteria</taxon>
        <taxon>Pseudomonadati</taxon>
        <taxon>Bacteroidota</taxon>
        <taxon>Flavobacteriia</taxon>
        <taxon>Flavobacteriales</taxon>
        <taxon>Flavobacteriaceae</taxon>
        <taxon>Pelagihabitans</taxon>
    </lineage>
</organism>
<evidence type="ECO:0000313" key="2">
    <source>
        <dbReference type="EMBL" id="NHF57972.1"/>
    </source>
</evidence>
<reference evidence="2" key="2">
    <citation type="submission" date="2020-03" db="EMBL/GenBank/DDBJ databases">
        <title>Flavobacteriaceae bacterium strain TP-CH-4, a member of the family Flavobacteriaceae isolated from a deep-sea seamount.</title>
        <authorList>
            <person name="Zhang D.-C."/>
        </authorList>
    </citation>
    <scope>NUCLEOTIDE SEQUENCE</scope>
    <source>
        <strain evidence="2">TP-CH-4</strain>
    </source>
</reference>
<dbReference type="EMBL" id="VIKU02000001">
    <property type="protein sequence ID" value="NHF57972.1"/>
    <property type="molecule type" value="Genomic_DNA"/>
</dbReference>
<comment type="caution">
    <text evidence="2">The sequence shown here is derived from an EMBL/GenBank/DDBJ whole genome shotgun (WGS) entry which is preliminary data.</text>
</comment>
<dbReference type="InterPro" id="IPR003795">
    <property type="entry name" value="DUF192"/>
</dbReference>
<feature type="chain" id="PRO_5037558835" evidence="1">
    <location>
        <begin position="22"/>
        <end position="163"/>
    </location>
</feature>